<accession>A0ABT6MU74</accession>
<keyword evidence="1" id="KW-0472">Membrane</keyword>
<sequence>MHGLSLIEILVSVVILGIGLLGVAAMQSLALRGGQSSLEASQAVMQSNAIIEAMRANRTNANAYNTGGRSAP</sequence>
<feature type="transmembrane region" description="Helical" evidence="1">
    <location>
        <begin position="6"/>
        <end position="26"/>
    </location>
</feature>
<dbReference type="NCBIfam" id="TIGR02523">
    <property type="entry name" value="type_IV_pilV"/>
    <property type="match status" value="1"/>
</dbReference>
<organism evidence="2 3">
    <name type="scientific">Luteimonas composti</name>
    <dbReference type="NCBI Taxonomy" id="398257"/>
    <lineage>
        <taxon>Bacteria</taxon>
        <taxon>Pseudomonadati</taxon>
        <taxon>Pseudomonadota</taxon>
        <taxon>Gammaproteobacteria</taxon>
        <taxon>Lysobacterales</taxon>
        <taxon>Lysobacteraceae</taxon>
        <taxon>Luteimonas</taxon>
    </lineage>
</organism>
<keyword evidence="1" id="KW-0812">Transmembrane</keyword>
<dbReference type="EMBL" id="JARYGX010000023">
    <property type="protein sequence ID" value="MDH7454167.1"/>
    <property type="molecule type" value="Genomic_DNA"/>
</dbReference>
<gene>
    <name evidence="2" type="primary">pilV</name>
    <name evidence="2" type="ORF">QF205_13955</name>
</gene>
<proteinExistence type="predicted"/>
<evidence type="ECO:0000313" key="3">
    <source>
        <dbReference type="Proteomes" id="UP001160550"/>
    </source>
</evidence>
<dbReference type="InterPro" id="IPR013362">
    <property type="entry name" value="Pilus_4_PilV"/>
</dbReference>
<dbReference type="PROSITE" id="PS00409">
    <property type="entry name" value="PROKAR_NTER_METHYL"/>
    <property type="match status" value="1"/>
</dbReference>
<protein>
    <submittedName>
        <fullName evidence="2">Type IV pilus modification protein PilV</fullName>
    </submittedName>
</protein>
<reference evidence="2" key="1">
    <citation type="journal article" date="2007" name="Int. J. Syst. Evol. Microbiol.">
        <title>Luteimonas composti sp. nov., a moderately thermophilic bacterium isolated from food waste.</title>
        <authorList>
            <person name="Young C.C."/>
            <person name="Kampfer P."/>
            <person name="Chen W.M."/>
            <person name="Yen W.S."/>
            <person name="Arun A.B."/>
            <person name="Lai W.A."/>
            <person name="Shen F.T."/>
            <person name="Rekha P.D."/>
            <person name="Lin K.Y."/>
            <person name="Chou J.H."/>
        </authorList>
    </citation>
    <scope>NUCLEOTIDE SEQUENCE</scope>
    <source>
        <strain evidence="2">CC-YY355</strain>
    </source>
</reference>
<evidence type="ECO:0000313" key="2">
    <source>
        <dbReference type="EMBL" id="MDH7454167.1"/>
    </source>
</evidence>
<keyword evidence="3" id="KW-1185">Reference proteome</keyword>
<comment type="caution">
    <text evidence="2">The sequence shown here is derived from an EMBL/GenBank/DDBJ whole genome shotgun (WGS) entry which is preliminary data.</text>
</comment>
<keyword evidence="1" id="KW-1133">Transmembrane helix</keyword>
<reference evidence="2" key="2">
    <citation type="submission" date="2023-04" db="EMBL/GenBank/DDBJ databases">
        <authorList>
            <person name="Sun J.-Q."/>
        </authorList>
    </citation>
    <scope>NUCLEOTIDE SEQUENCE</scope>
    <source>
        <strain evidence="2">CC-YY355</strain>
    </source>
</reference>
<dbReference type="Proteomes" id="UP001160550">
    <property type="component" value="Unassembled WGS sequence"/>
</dbReference>
<dbReference type="RefSeq" id="WP_280943369.1">
    <property type="nucleotide sequence ID" value="NZ_JARYGX010000023.1"/>
</dbReference>
<dbReference type="NCBIfam" id="TIGR02532">
    <property type="entry name" value="IV_pilin_GFxxxE"/>
    <property type="match status" value="1"/>
</dbReference>
<dbReference type="InterPro" id="IPR012902">
    <property type="entry name" value="N_methyl_site"/>
</dbReference>
<name>A0ABT6MU74_9GAMM</name>
<dbReference type="Pfam" id="PF07963">
    <property type="entry name" value="N_methyl"/>
    <property type="match status" value="1"/>
</dbReference>
<evidence type="ECO:0000256" key="1">
    <source>
        <dbReference type="SAM" id="Phobius"/>
    </source>
</evidence>